<gene>
    <name evidence="1" type="ORF">HPB51_001074</name>
</gene>
<accession>A0A9J6DEJ0</accession>
<protein>
    <submittedName>
        <fullName evidence="1">Uncharacterized protein</fullName>
    </submittedName>
</protein>
<organism evidence="1 2">
    <name type="scientific">Rhipicephalus microplus</name>
    <name type="common">Cattle tick</name>
    <name type="synonym">Boophilus microplus</name>
    <dbReference type="NCBI Taxonomy" id="6941"/>
    <lineage>
        <taxon>Eukaryota</taxon>
        <taxon>Metazoa</taxon>
        <taxon>Ecdysozoa</taxon>
        <taxon>Arthropoda</taxon>
        <taxon>Chelicerata</taxon>
        <taxon>Arachnida</taxon>
        <taxon>Acari</taxon>
        <taxon>Parasitiformes</taxon>
        <taxon>Ixodida</taxon>
        <taxon>Ixodoidea</taxon>
        <taxon>Ixodidae</taxon>
        <taxon>Rhipicephalinae</taxon>
        <taxon>Rhipicephalus</taxon>
        <taxon>Boophilus</taxon>
    </lineage>
</organism>
<dbReference type="AlphaFoldDB" id="A0A9J6DEJ0"/>
<keyword evidence="2" id="KW-1185">Reference proteome</keyword>
<dbReference type="VEuPathDB" id="VectorBase:LOC119169950"/>
<reference evidence="1" key="1">
    <citation type="journal article" date="2020" name="Cell">
        <title>Large-Scale Comparative Analyses of Tick Genomes Elucidate Their Genetic Diversity and Vector Capacities.</title>
        <authorList>
            <consortium name="Tick Genome and Microbiome Consortium (TIGMIC)"/>
            <person name="Jia N."/>
            <person name="Wang J."/>
            <person name="Shi W."/>
            <person name="Du L."/>
            <person name="Sun Y."/>
            <person name="Zhan W."/>
            <person name="Jiang J.F."/>
            <person name="Wang Q."/>
            <person name="Zhang B."/>
            <person name="Ji P."/>
            <person name="Bell-Sakyi L."/>
            <person name="Cui X.M."/>
            <person name="Yuan T.T."/>
            <person name="Jiang B.G."/>
            <person name="Yang W.F."/>
            <person name="Lam T.T."/>
            <person name="Chang Q.C."/>
            <person name="Ding S.J."/>
            <person name="Wang X.J."/>
            <person name="Zhu J.G."/>
            <person name="Ruan X.D."/>
            <person name="Zhao L."/>
            <person name="Wei J.T."/>
            <person name="Ye R.Z."/>
            <person name="Que T.C."/>
            <person name="Du C.H."/>
            <person name="Zhou Y.H."/>
            <person name="Cheng J.X."/>
            <person name="Dai P.F."/>
            <person name="Guo W.B."/>
            <person name="Han X.H."/>
            <person name="Huang E.J."/>
            <person name="Li L.F."/>
            <person name="Wei W."/>
            <person name="Gao Y.C."/>
            <person name="Liu J.Z."/>
            <person name="Shao H.Z."/>
            <person name="Wang X."/>
            <person name="Wang C.C."/>
            <person name="Yang T.C."/>
            <person name="Huo Q.B."/>
            <person name="Li W."/>
            <person name="Chen H.Y."/>
            <person name="Chen S.E."/>
            <person name="Zhou L.G."/>
            <person name="Ni X.B."/>
            <person name="Tian J.H."/>
            <person name="Sheng Y."/>
            <person name="Liu T."/>
            <person name="Pan Y.S."/>
            <person name="Xia L.Y."/>
            <person name="Li J."/>
            <person name="Zhao F."/>
            <person name="Cao W.C."/>
        </authorList>
    </citation>
    <scope>NUCLEOTIDE SEQUENCE</scope>
    <source>
        <strain evidence="1">Rmic-2018</strain>
    </source>
</reference>
<comment type="caution">
    <text evidence="1">The sequence shown here is derived from an EMBL/GenBank/DDBJ whole genome shotgun (WGS) entry which is preliminary data.</text>
</comment>
<reference evidence="1" key="2">
    <citation type="submission" date="2021-09" db="EMBL/GenBank/DDBJ databases">
        <authorList>
            <person name="Jia N."/>
            <person name="Wang J."/>
            <person name="Shi W."/>
            <person name="Du L."/>
            <person name="Sun Y."/>
            <person name="Zhan W."/>
            <person name="Jiang J."/>
            <person name="Wang Q."/>
            <person name="Zhang B."/>
            <person name="Ji P."/>
            <person name="Sakyi L.B."/>
            <person name="Cui X."/>
            <person name="Yuan T."/>
            <person name="Jiang B."/>
            <person name="Yang W."/>
            <person name="Lam T.T.-Y."/>
            <person name="Chang Q."/>
            <person name="Ding S."/>
            <person name="Wang X."/>
            <person name="Zhu J."/>
            <person name="Ruan X."/>
            <person name="Zhao L."/>
            <person name="Wei J."/>
            <person name="Que T."/>
            <person name="Du C."/>
            <person name="Cheng J."/>
            <person name="Dai P."/>
            <person name="Han X."/>
            <person name="Huang E."/>
            <person name="Gao Y."/>
            <person name="Liu J."/>
            <person name="Shao H."/>
            <person name="Ye R."/>
            <person name="Li L."/>
            <person name="Wei W."/>
            <person name="Wang X."/>
            <person name="Wang C."/>
            <person name="Huo Q."/>
            <person name="Li W."/>
            <person name="Guo W."/>
            <person name="Chen H."/>
            <person name="Chen S."/>
            <person name="Zhou L."/>
            <person name="Zhou L."/>
            <person name="Ni X."/>
            <person name="Tian J."/>
            <person name="Zhou Y."/>
            <person name="Sheng Y."/>
            <person name="Liu T."/>
            <person name="Pan Y."/>
            <person name="Xia L."/>
            <person name="Li J."/>
            <person name="Zhao F."/>
            <person name="Cao W."/>
        </authorList>
    </citation>
    <scope>NUCLEOTIDE SEQUENCE</scope>
    <source>
        <strain evidence="1">Rmic-2018</strain>
        <tissue evidence="1">Larvae</tissue>
    </source>
</reference>
<evidence type="ECO:0000313" key="2">
    <source>
        <dbReference type="Proteomes" id="UP000821866"/>
    </source>
</evidence>
<sequence length="111" mass="12992">MEGVMFTKFMVEHNRSSLRKRQKPAVHKCRNYGNDDVVNFKREHVMLYVPFRKELPILDGNAFEKMFDDNKEAIMEIKQWYSAGVTVSELISACEVVGRSEANHREEVEQP</sequence>
<proteinExistence type="predicted"/>
<dbReference type="Proteomes" id="UP000821866">
    <property type="component" value="Chromosome 7"/>
</dbReference>
<name>A0A9J6DEJ0_RHIMP</name>
<dbReference type="EMBL" id="JABSTU010000009">
    <property type="protein sequence ID" value="KAH8020402.1"/>
    <property type="molecule type" value="Genomic_DNA"/>
</dbReference>
<evidence type="ECO:0000313" key="1">
    <source>
        <dbReference type="EMBL" id="KAH8020402.1"/>
    </source>
</evidence>